<feature type="binding site" description="axial binding residue" evidence="8">
    <location>
        <position position="512"/>
    </location>
    <ligand>
        <name>heme</name>
        <dbReference type="ChEBI" id="CHEBI:30413"/>
    </ligand>
    <ligandPart>
        <name>Fe</name>
        <dbReference type="ChEBI" id="CHEBI:18248"/>
    </ligandPart>
</feature>
<keyword evidence="7 9" id="KW-0503">Monooxygenase</keyword>
<reference evidence="12" key="1">
    <citation type="submission" date="2025-08" db="UniProtKB">
        <authorList>
            <consortium name="RefSeq"/>
        </authorList>
    </citation>
    <scope>IDENTIFICATION</scope>
</reference>
<name>A0A8B7YS82_ACAPL</name>
<dbReference type="PANTHER" id="PTHR24279:SF120">
    <property type="entry name" value="CYTOCHROME P450"/>
    <property type="match status" value="1"/>
</dbReference>
<dbReference type="CDD" id="cd11054">
    <property type="entry name" value="CYP24A1-like"/>
    <property type="match status" value="1"/>
</dbReference>
<gene>
    <name evidence="12" type="primary">LOC110982193</name>
</gene>
<dbReference type="InterPro" id="IPR036396">
    <property type="entry name" value="Cyt_P450_sf"/>
</dbReference>
<organism evidence="11 12">
    <name type="scientific">Acanthaster planci</name>
    <name type="common">Crown-of-thorns starfish</name>
    <dbReference type="NCBI Taxonomy" id="133434"/>
    <lineage>
        <taxon>Eukaryota</taxon>
        <taxon>Metazoa</taxon>
        <taxon>Echinodermata</taxon>
        <taxon>Eleutherozoa</taxon>
        <taxon>Asterozoa</taxon>
        <taxon>Asteroidea</taxon>
        <taxon>Valvatacea</taxon>
        <taxon>Valvatida</taxon>
        <taxon>Acanthasteridae</taxon>
        <taxon>Acanthaster</taxon>
    </lineage>
</organism>
<dbReference type="Proteomes" id="UP000694845">
    <property type="component" value="Unplaced"/>
</dbReference>
<dbReference type="Pfam" id="PF00067">
    <property type="entry name" value="p450"/>
    <property type="match status" value="1"/>
</dbReference>
<evidence type="ECO:0000256" key="10">
    <source>
        <dbReference type="SAM" id="MobiDB-lite"/>
    </source>
</evidence>
<dbReference type="InterPro" id="IPR050479">
    <property type="entry name" value="CYP11_CYP27_families"/>
</dbReference>
<evidence type="ECO:0000256" key="1">
    <source>
        <dbReference type="ARBA" id="ARBA00001971"/>
    </source>
</evidence>
<evidence type="ECO:0000256" key="4">
    <source>
        <dbReference type="ARBA" id="ARBA00022723"/>
    </source>
</evidence>
<dbReference type="PANTHER" id="PTHR24279">
    <property type="entry name" value="CYTOCHROME P450"/>
    <property type="match status" value="1"/>
</dbReference>
<feature type="region of interest" description="Disordered" evidence="10">
    <location>
        <begin position="66"/>
        <end position="86"/>
    </location>
</feature>
<protein>
    <submittedName>
        <fullName evidence="12">Cytochrome P450 10-like</fullName>
    </submittedName>
</protein>
<evidence type="ECO:0000313" key="11">
    <source>
        <dbReference type="Proteomes" id="UP000694845"/>
    </source>
</evidence>
<evidence type="ECO:0000313" key="12">
    <source>
        <dbReference type="RefSeq" id="XP_022096144.1"/>
    </source>
</evidence>
<dbReference type="GO" id="GO:0020037">
    <property type="term" value="F:heme binding"/>
    <property type="evidence" value="ECO:0007669"/>
    <property type="project" value="InterPro"/>
</dbReference>
<dbReference type="AlphaFoldDB" id="A0A8B7YS82"/>
<evidence type="ECO:0000256" key="6">
    <source>
        <dbReference type="ARBA" id="ARBA00023004"/>
    </source>
</evidence>
<dbReference type="SUPFAM" id="SSF48264">
    <property type="entry name" value="Cytochrome P450"/>
    <property type="match status" value="1"/>
</dbReference>
<dbReference type="GO" id="GO:0016705">
    <property type="term" value="F:oxidoreductase activity, acting on paired donors, with incorporation or reduction of molecular oxygen"/>
    <property type="evidence" value="ECO:0007669"/>
    <property type="project" value="InterPro"/>
</dbReference>
<dbReference type="PROSITE" id="PS00086">
    <property type="entry name" value="CYTOCHROME_P450"/>
    <property type="match status" value="1"/>
</dbReference>
<evidence type="ECO:0000256" key="8">
    <source>
        <dbReference type="PIRSR" id="PIRSR602401-1"/>
    </source>
</evidence>
<accession>A0A8B7YS82</accession>
<dbReference type="KEGG" id="aplc:110982193"/>
<dbReference type="Gene3D" id="1.10.630.10">
    <property type="entry name" value="Cytochrome P450"/>
    <property type="match status" value="1"/>
</dbReference>
<keyword evidence="4 8" id="KW-0479">Metal-binding</keyword>
<dbReference type="InterPro" id="IPR017972">
    <property type="entry name" value="Cyt_P450_CS"/>
</dbReference>
<keyword evidence="6 8" id="KW-0408">Iron</keyword>
<evidence type="ECO:0000256" key="9">
    <source>
        <dbReference type="RuleBase" id="RU000461"/>
    </source>
</evidence>
<keyword evidence="11" id="KW-1185">Reference proteome</keyword>
<evidence type="ECO:0000256" key="2">
    <source>
        <dbReference type="ARBA" id="ARBA00010617"/>
    </source>
</evidence>
<dbReference type="InterPro" id="IPR002401">
    <property type="entry name" value="Cyt_P450_E_grp-I"/>
</dbReference>
<evidence type="ECO:0000256" key="3">
    <source>
        <dbReference type="ARBA" id="ARBA00022617"/>
    </source>
</evidence>
<dbReference type="OrthoDB" id="3945418at2759"/>
<dbReference type="GeneID" id="110982193"/>
<proteinExistence type="inferred from homology"/>
<keyword evidence="3 8" id="KW-0349">Heme</keyword>
<comment type="similarity">
    <text evidence="2 9">Belongs to the cytochrome P450 family.</text>
</comment>
<dbReference type="GO" id="GO:0004497">
    <property type="term" value="F:monooxygenase activity"/>
    <property type="evidence" value="ECO:0007669"/>
    <property type="project" value="UniProtKB-KW"/>
</dbReference>
<dbReference type="InterPro" id="IPR001128">
    <property type="entry name" value="Cyt_P450"/>
</dbReference>
<keyword evidence="5 9" id="KW-0560">Oxidoreductase</keyword>
<evidence type="ECO:0000256" key="5">
    <source>
        <dbReference type="ARBA" id="ARBA00023002"/>
    </source>
</evidence>
<dbReference type="FunFam" id="1.10.630.10:FF:000006">
    <property type="entry name" value="Cytochrome P450 302a1, mitochondrial"/>
    <property type="match status" value="1"/>
</dbReference>
<evidence type="ECO:0000256" key="7">
    <source>
        <dbReference type="ARBA" id="ARBA00023033"/>
    </source>
</evidence>
<sequence length="564" mass="63613">MFSASQSSTMFQLAKAAVGSRPVQLYLCRMTCTSSPANAAQAGVCPMANNQDMTEATADVALASAPQPRTGSVTGPNALSTARPYEEVPGPKGLPVLGTLLDYTKLGDYSLEKMHEAIVDRFKKYGPIYKENIAGAEAVHILDPKDVADLFRNEGRTPRRIIMEPMAFYRKIRKKNAGIANLQGEQWRKWRSALQHIMLKPKSVADWIPNMEACANDFIEMMAARRDDKGEVPDYLGQIHKWALESSFSIVFGKRIGCLDPSTDTNPDAAKLISSTNDFFTGLCNLTFGFPLYKYGIRTKKWSKFANAQDLLYNTAVKYIHQYIEEMNNRDATSPADGQKDIGDEQATVIDYLLRRGTLEFEDLCTLTNDLLLAAIDTTSNLMAFCLYCLAKNPEVQERLHEEVNRVLPAGTPATAEALQTIPYLKAVVKETTRVFPPVDGTSRYSNDDIAVRGYRIPANTLVRVHCLSGQMPQYFKEHHKFKPERWIRGHKEFEDIDPFLVLPFGTGSRMCLGRRLAEQEVYLLLARLVQRFTIEWHHEDLDYLFRLTNVPSRPLELTFNDRA</sequence>
<comment type="cofactor">
    <cofactor evidence="1 8">
        <name>heme</name>
        <dbReference type="ChEBI" id="CHEBI:30413"/>
    </cofactor>
</comment>
<dbReference type="PRINTS" id="PR00463">
    <property type="entry name" value="EP450I"/>
</dbReference>
<dbReference type="RefSeq" id="XP_022096144.1">
    <property type="nucleotide sequence ID" value="XM_022240452.1"/>
</dbReference>
<feature type="compositionally biased region" description="Polar residues" evidence="10">
    <location>
        <begin position="67"/>
        <end position="80"/>
    </location>
</feature>
<dbReference type="OMA" id="RIIMEPM"/>
<dbReference type="GO" id="GO:0005506">
    <property type="term" value="F:iron ion binding"/>
    <property type="evidence" value="ECO:0007669"/>
    <property type="project" value="InterPro"/>
</dbReference>
<dbReference type="PRINTS" id="PR00385">
    <property type="entry name" value="P450"/>
</dbReference>